<keyword evidence="3" id="KW-1185">Reference proteome</keyword>
<evidence type="ECO:0008006" key="4">
    <source>
        <dbReference type="Google" id="ProtNLM"/>
    </source>
</evidence>
<keyword evidence="1" id="KW-0812">Transmembrane</keyword>
<sequence length="131" mass="15204">MQYEKILVMSLYGFICVLICIFTYLLCIVIPPIPTESSISTKSIEITEFKITKDNTLKDVCFFDTNEYTYTTADNTVYNNVRVDILGEIKNDSITSIEVQNNTPKKLIITENKNFDLRSFFIITTYEYTFV</sequence>
<keyword evidence="1" id="KW-0472">Membrane</keyword>
<evidence type="ECO:0000256" key="1">
    <source>
        <dbReference type="SAM" id="Phobius"/>
    </source>
</evidence>
<dbReference type="Proteomes" id="UP001056693">
    <property type="component" value="Unassembled WGS sequence"/>
</dbReference>
<proteinExistence type="predicted"/>
<protein>
    <recommendedName>
        <fullName evidence="4">Entry-fusion complex component</fullName>
    </recommendedName>
</protein>
<keyword evidence="1" id="KW-1133">Transmembrane helix</keyword>
<reference evidence="2 3" key="1">
    <citation type="submission" date="2019-03" db="EMBL/GenBank/DDBJ databases">
        <authorList>
            <person name="Molinero N."/>
            <person name="Sanchez B."/>
            <person name="Walker A."/>
            <person name="Duncan S."/>
            <person name="Delgado S."/>
            <person name="Margolles A."/>
        </authorList>
    </citation>
    <scope>NUCLEOTIDE SEQUENCE [LARGE SCALE GENOMIC DNA]</scope>
    <source>
        <strain evidence="2 3">IPLA60002</strain>
    </source>
</reference>
<organism evidence="2 3">
    <name type="scientific">Ruminococcus bromii</name>
    <dbReference type="NCBI Taxonomy" id="40518"/>
    <lineage>
        <taxon>Bacteria</taxon>
        <taxon>Bacillati</taxon>
        <taxon>Bacillota</taxon>
        <taxon>Clostridia</taxon>
        <taxon>Eubacteriales</taxon>
        <taxon>Oscillospiraceae</taxon>
        <taxon>Ruminococcus</taxon>
    </lineage>
</organism>
<gene>
    <name evidence="2" type="ORF">E2N93_10895</name>
</gene>
<feature type="transmembrane region" description="Helical" evidence="1">
    <location>
        <begin position="12"/>
        <end position="33"/>
    </location>
</feature>
<accession>A0ABT0NLN0</accession>
<dbReference type="EMBL" id="SNUZ01000016">
    <property type="protein sequence ID" value="MCL3788484.1"/>
    <property type="molecule type" value="Genomic_DNA"/>
</dbReference>
<name>A0ABT0NLN0_9FIRM</name>
<evidence type="ECO:0000313" key="3">
    <source>
        <dbReference type="Proteomes" id="UP001056693"/>
    </source>
</evidence>
<comment type="caution">
    <text evidence="2">The sequence shown here is derived from an EMBL/GenBank/DDBJ whole genome shotgun (WGS) entry which is preliminary data.</text>
</comment>
<evidence type="ECO:0000313" key="2">
    <source>
        <dbReference type="EMBL" id="MCL3788484.1"/>
    </source>
</evidence>
<dbReference type="RefSeq" id="WP_249377311.1">
    <property type="nucleotide sequence ID" value="NZ_SNUZ01000016.1"/>
</dbReference>